<evidence type="ECO:0000313" key="3">
    <source>
        <dbReference type="EMBL" id="GLK48813.1"/>
    </source>
</evidence>
<dbReference type="Pfam" id="PF01381">
    <property type="entry name" value="HTH_3"/>
    <property type="match status" value="1"/>
</dbReference>
<dbReference type="SUPFAM" id="SSF47413">
    <property type="entry name" value="lambda repressor-like DNA-binding domains"/>
    <property type="match status" value="1"/>
</dbReference>
<reference evidence="3" key="1">
    <citation type="journal article" date="2014" name="Int. J. Syst. Evol. Microbiol.">
        <title>Complete genome of a new Firmicutes species belonging to the dominant human colonic microbiota ('Ruminococcus bicirculans') reveals two chromosomes and a selective capacity to utilize plant glucans.</title>
        <authorList>
            <consortium name="NISC Comparative Sequencing Program"/>
            <person name="Wegmann U."/>
            <person name="Louis P."/>
            <person name="Goesmann A."/>
            <person name="Henrissat B."/>
            <person name="Duncan S.H."/>
            <person name="Flint H.J."/>
        </authorList>
    </citation>
    <scope>NUCLEOTIDE SEQUENCE</scope>
    <source>
        <strain evidence="3">VKM B-1499</strain>
    </source>
</reference>
<gene>
    <name evidence="3" type="primary">hipB</name>
    <name evidence="3" type="ORF">GCM10017620_17860</name>
</gene>
<dbReference type="SMART" id="SM00530">
    <property type="entry name" value="HTH_XRE"/>
    <property type="match status" value="1"/>
</dbReference>
<comment type="caution">
    <text evidence="3">The sequence shown here is derived from an EMBL/GenBank/DDBJ whole genome shotgun (WGS) entry which is preliminary data.</text>
</comment>
<feature type="region of interest" description="Disordered" evidence="1">
    <location>
        <begin position="1"/>
        <end position="21"/>
    </location>
</feature>
<dbReference type="InterPro" id="IPR001387">
    <property type="entry name" value="Cro/C1-type_HTH"/>
</dbReference>
<sequence>MIWGGQAMARDKTEQPHAVDRHVGRRVQEKRLDLGLTQSALARAVGVSFQQVQKYEKGTNRVSASKLFEMAEFMKVEIPFFFHGLKDAQPGLGEEETPGFDHEDRPTKQSVEIARLAPRLPLRNQKLILEMMREILGEPDDRPH</sequence>
<protein>
    <submittedName>
        <fullName evidence="3">Transcriptional regulator</fullName>
    </submittedName>
</protein>
<evidence type="ECO:0000259" key="2">
    <source>
        <dbReference type="PROSITE" id="PS50943"/>
    </source>
</evidence>
<organism evidence="3 4">
    <name type="scientific">Brevundimonas intermedia</name>
    <dbReference type="NCBI Taxonomy" id="74315"/>
    <lineage>
        <taxon>Bacteria</taxon>
        <taxon>Pseudomonadati</taxon>
        <taxon>Pseudomonadota</taxon>
        <taxon>Alphaproteobacteria</taxon>
        <taxon>Caulobacterales</taxon>
        <taxon>Caulobacteraceae</taxon>
        <taxon>Brevundimonas</taxon>
    </lineage>
</organism>
<keyword evidence="4" id="KW-1185">Reference proteome</keyword>
<dbReference type="EMBL" id="BSFD01000004">
    <property type="protein sequence ID" value="GLK48813.1"/>
    <property type="molecule type" value="Genomic_DNA"/>
</dbReference>
<evidence type="ECO:0000313" key="4">
    <source>
        <dbReference type="Proteomes" id="UP001143509"/>
    </source>
</evidence>
<dbReference type="Gene3D" id="1.10.260.40">
    <property type="entry name" value="lambda repressor-like DNA-binding domains"/>
    <property type="match status" value="1"/>
</dbReference>
<dbReference type="CDD" id="cd00093">
    <property type="entry name" value="HTH_XRE"/>
    <property type="match status" value="1"/>
</dbReference>
<name>A0ABQ5T8T2_9CAUL</name>
<dbReference type="Proteomes" id="UP001143509">
    <property type="component" value="Unassembled WGS sequence"/>
</dbReference>
<dbReference type="InterPro" id="IPR010982">
    <property type="entry name" value="Lambda_DNA-bd_dom_sf"/>
</dbReference>
<reference evidence="3" key="2">
    <citation type="submission" date="2023-01" db="EMBL/GenBank/DDBJ databases">
        <authorList>
            <person name="Sun Q."/>
            <person name="Evtushenko L."/>
        </authorList>
    </citation>
    <scope>NUCLEOTIDE SEQUENCE</scope>
    <source>
        <strain evidence="3">VKM B-1499</strain>
    </source>
</reference>
<accession>A0ABQ5T8T2</accession>
<dbReference type="PROSITE" id="PS50943">
    <property type="entry name" value="HTH_CROC1"/>
    <property type="match status" value="1"/>
</dbReference>
<evidence type="ECO:0000256" key="1">
    <source>
        <dbReference type="SAM" id="MobiDB-lite"/>
    </source>
</evidence>
<feature type="domain" description="HTH cro/C1-type" evidence="2">
    <location>
        <begin position="27"/>
        <end position="81"/>
    </location>
</feature>
<feature type="compositionally biased region" description="Basic and acidic residues" evidence="1">
    <location>
        <begin position="9"/>
        <end position="21"/>
    </location>
</feature>
<proteinExistence type="predicted"/>